<dbReference type="PANTHER" id="PTHR13475:SF3">
    <property type="entry name" value="NEUGRIN"/>
    <property type="match status" value="1"/>
</dbReference>
<evidence type="ECO:0000313" key="7">
    <source>
        <dbReference type="Proteomes" id="UP001497600"/>
    </source>
</evidence>
<gene>
    <name evidence="6" type="primary">RRG9</name>
    <name evidence="6" type="ORF">CAAN4_H05490</name>
</gene>
<dbReference type="InterPro" id="IPR010487">
    <property type="entry name" value="NGRN/Rrg9"/>
</dbReference>
<evidence type="ECO:0000256" key="4">
    <source>
        <dbReference type="ARBA" id="ARBA00013566"/>
    </source>
</evidence>
<accession>A0ABP0EJM6</accession>
<dbReference type="PANTHER" id="PTHR13475">
    <property type="entry name" value="NEUGRIN"/>
    <property type="match status" value="1"/>
</dbReference>
<evidence type="ECO:0000256" key="3">
    <source>
        <dbReference type="ARBA" id="ARBA00010895"/>
    </source>
</evidence>
<evidence type="ECO:0000256" key="2">
    <source>
        <dbReference type="ARBA" id="ARBA00004173"/>
    </source>
</evidence>
<dbReference type="Proteomes" id="UP001497600">
    <property type="component" value="Chromosome H"/>
</dbReference>
<keyword evidence="7" id="KW-1185">Reference proteome</keyword>
<sequence>MFNLSKVGYRNPFLYASRISIPALNLSRIESSRSISKKSEDDDKINDIKPEEKDNESNKINPISHTFWQKQNQIRKLELKNLPEWQKRSATLKKRYGEWKPTHKLSREEMNNVRQLKLQVPSMKTIDLAGHFGISPEAIRRILHSKWVPNSEENERLLRRGQELKRESEERRSKTSQDISLARKRMTYNKSVNLNEIQLVSNNNHKMANITDKLAQTSNTFKKNGKVLYDSNINHSFYKNKKRRNMKSMNRSNFYKNTGDIID</sequence>
<reference evidence="6 7" key="1">
    <citation type="submission" date="2024-01" db="EMBL/GenBank/DDBJ databases">
        <authorList>
            <consortium name="Genoscope - CEA"/>
            <person name="William W."/>
        </authorList>
    </citation>
    <scope>NUCLEOTIDE SEQUENCE [LARGE SCALE GENOMIC DNA]</scope>
    <source>
        <strain evidence="6 7">29B2s-10</strain>
    </source>
</reference>
<evidence type="ECO:0000256" key="1">
    <source>
        <dbReference type="ARBA" id="ARBA00003548"/>
    </source>
</evidence>
<feature type="compositionally biased region" description="Basic and acidic residues" evidence="5">
    <location>
        <begin position="37"/>
        <end position="57"/>
    </location>
</feature>
<feature type="region of interest" description="Disordered" evidence="5">
    <location>
        <begin position="32"/>
        <end position="60"/>
    </location>
</feature>
<comment type="similarity">
    <text evidence="3">Belongs to the RRG9 family.</text>
</comment>
<name>A0ABP0EJM6_9ASCO</name>
<evidence type="ECO:0000256" key="5">
    <source>
        <dbReference type="SAM" id="MobiDB-lite"/>
    </source>
</evidence>
<dbReference type="EMBL" id="OZ004260">
    <property type="protein sequence ID" value="CAK7920708.1"/>
    <property type="molecule type" value="Genomic_DNA"/>
</dbReference>
<organism evidence="6 7">
    <name type="scientific">[Candida] anglica</name>
    <dbReference type="NCBI Taxonomy" id="148631"/>
    <lineage>
        <taxon>Eukaryota</taxon>
        <taxon>Fungi</taxon>
        <taxon>Dikarya</taxon>
        <taxon>Ascomycota</taxon>
        <taxon>Saccharomycotina</taxon>
        <taxon>Pichiomycetes</taxon>
        <taxon>Debaryomycetaceae</taxon>
        <taxon>Kurtzmaniella</taxon>
    </lineage>
</organism>
<protein>
    <recommendedName>
        <fullName evidence="4">Required for respiratory growth protein 9, mitochondrial</fullName>
    </recommendedName>
</protein>
<dbReference type="Pfam" id="PF06413">
    <property type="entry name" value="Neugrin"/>
    <property type="match status" value="1"/>
</dbReference>
<evidence type="ECO:0000313" key="6">
    <source>
        <dbReference type="EMBL" id="CAK7920708.1"/>
    </source>
</evidence>
<comment type="subcellular location">
    <subcellularLocation>
        <location evidence="2">Mitochondrion</location>
    </subcellularLocation>
</comment>
<comment type="function">
    <text evidence="1">Required for respiratory activity and maintenance and expression of the mitochondrial genome.</text>
</comment>
<proteinExistence type="inferred from homology"/>